<protein>
    <recommendedName>
        <fullName evidence="1">Polymerase beta nucleotidyltransferase domain-containing protein</fullName>
    </recommendedName>
</protein>
<dbReference type="InterPro" id="IPR041633">
    <property type="entry name" value="Polbeta"/>
</dbReference>
<proteinExistence type="predicted"/>
<dbReference type="InterPro" id="IPR043519">
    <property type="entry name" value="NT_sf"/>
</dbReference>
<sequence>MVDKKIVAKVKFFIHKLEKSGLDISSAYFYGSCVSGNAKSHSDIDVAIISKGFTGDIAKDIKTILPALKEADSKIETVRFRPDDFRDENPLVWEIKNKGVRVF</sequence>
<dbReference type="PANTHER" id="PTHR43449">
    <property type="entry name" value="NUCLEOTIDYLTRANSFERASE"/>
    <property type="match status" value="1"/>
</dbReference>
<evidence type="ECO:0000313" key="3">
    <source>
        <dbReference type="Proteomes" id="UP000183085"/>
    </source>
</evidence>
<evidence type="ECO:0000259" key="1">
    <source>
        <dbReference type="Pfam" id="PF18765"/>
    </source>
</evidence>
<name>A0A1J5E3G6_9BACT</name>
<dbReference type="AlphaFoldDB" id="A0A1J5E3G6"/>
<organism evidence="2 3">
    <name type="scientific">Candidatus Desantisbacteria bacterium CG2_30_40_21</name>
    <dbReference type="NCBI Taxonomy" id="1817895"/>
    <lineage>
        <taxon>Bacteria</taxon>
        <taxon>Candidatus Desantisiibacteriota</taxon>
    </lineage>
</organism>
<dbReference type="Proteomes" id="UP000183085">
    <property type="component" value="Unassembled WGS sequence"/>
</dbReference>
<evidence type="ECO:0000313" key="2">
    <source>
        <dbReference type="EMBL" id="OIP37854.1"/>
    </source>
</evidence>
<comment type="caution">
    <text evidence="2">The sequence shown here is derived from an EMBL/GenBank/DDBJ whole genome shotgun (WGS) entry which is preliminary data.</text>
</comment>
<dbReference type="PANTHER" id="PTHR43449:SF1">
    <property type="entry name" value="POLYMERASE BETA NUCLEOTIDYLTRANSFERASE DOMAIN-CONTAINING PROTEIN"/>
    <property type="match status" value="1"/>
</dbReference>
<gene>
    <name evidence="2" type="ORF">AUJ95_07565</name>
</gene>
<dbReference type="CDD" id="cd05403">
    <property type="entry name" value="NT_KNTase_like"/>
    <property type="match status" value="1"/>
</dbReference>
<dbReference type="Gene3D" id="3.30.460.10">
    <property type="entry name" value="Beta Polymerase, domain 2"/>
    <property type="match status" value="1"/>
</dbReference>
<feature type="domain" description="Polymerase beta nucleotidyltransferase" evidence="1">
    <location>
        <begin position="21"/>
        <end position="76"/>
    </location>
</feature>
<dbReference type="STRING" id="1817895.AUJ95_07565"/>
<accession>A0A1J5E3G6</accession>
<dbReference type="Pfam" id="PF18765">
    <property type="entry name" value="Polbeta"/>
    <property type="match status" value="1"/>
</dbReference>
<reference evidence="2 3" key="1">
    <citation type="journal article" date="2016" name="Environ. Microbiol.">
        <title>Genomic resolution of a cold subsurface aquifer community provides metabolic insights for novel microbes adapted to high CO concentrations.</title>
        <authorList>
            <person name="Probst A.J."/>
            <person name="Castelle C.J."/>
            <person name="Singh A."/>
            <person name="Brown C.T."/>
            <person name="Anantharaman K."/>
            <person name="Sharon I."/>
            <person name="Hug L.A."/>
            <person name="Burstein D."/>
            <person name="Emerson J.B."/>
            <person name="Thomas B.C."/>
            <person name="Banfield J.F."/>
        </authorList>
    </citation>
    <scope>NUCLEOTIDE SEQUENCE [LARGE SCALE GENOMIC DNA]</scope>
    <source>
        <strain evidence="2">CG2_30_40_21</strain>
    </source>
</reference>
<dbReference type="EMBL" id="MNYI01000195">
    <property type="protein sequence ID" value="OIP37854.1"/>
    <property type="molecule type" value="Genomic_DNA"/>
</dbReference>
<dbReference type="SUPFAM" id="SSF81301">
    <property type="entry name" value="Nucleotidyltransferase"/>
    <property type="match status" value="1"/>
</dbReference>